<dbReference type="PROSITE" id="PS00108">
    <property type="entry name" value="PROTEIN_KINASE_ST"/>
    <property type="match status" value="1"/>
</dbReference>
<dbReference type="GeneID" id="14912392"/>
<evidence type="ECO:0000313" key="14">
    <source>
        <dbReference type="EMBL" id="ELR11956.1"/>
    </source>
</evidence>
<dbReference type="GO" id="GO:0005524">
    <property type="term" value="F:ATP binding"/>
    <property type="evidence" value="ECO:0007669"/>
    <property type="project" value="UniProtKB-UniRule"/>
</dbReference>
<feature type="domain" description="Protein kinase" evidence="12">
    <location>
        <begin position="98"/>
        <end position="357"/>
    </location>
</feature>
<dbReference type="SMART" id="SM00133">
    <property type="entry name" value="S_TK_X"/>
    <property type="match status" value="1"/>
</dbReference>
<dbReference type="Proteomes" id="UP000011083">
    <property type="component" value="Unassembled WGS sequence"/>
</dbReference>
<evidence type="ECO:0000256" key="7">
    <source>
        <dbReference type="ARBA" id="ARBA00022777"/>
    </source>
</evidence>
<dbReference type="InterPro" id="IPR008271">
    <property type="entry name" value="Ser/Thr_kinase_AS"/>
</dbReference>
<gene>
    <name evidence="14" type="ORF">ACA1_400210</name>
</gene>
<dbReference type="GO" id="GO:0004674">
    <property type="term" value="F:protein serine/threonine kinase activity"/>
    <property type="evidence" value="ECO:0007669"/>
    <property type="project" value="UniProtKB-KW"/>
</dbReference>
<dbReference type="PROSITE" id="PS51285">
    <property type="entry name" value="AGC_KINASE_CTER"/>
    <property type="match status" value="1"/>
</dbReference>
<dbReference type="EC" id="2.7.11.1" evidence="2"/>
<reference evidence="14 15" key="1">
    <citation type="journal article" date="2013" name="Genome Biol.">
        <title>Genome of Acanthamoeba castellanii highlights extensive lateral gene transfer and early evolution of tyrosine kinase signaling.</title>
        <authorList>
            <person name="Clarke M."/>
            <person name="Lohan A.J."/>
            <person name="Liu B."/>
            <person name="Lagkouvardos I."/>
            <person name="Roy S."/>
            <person name="Zafar N."/>
            <person name="Bertelli C."/>
            <person name="Schilde C."/>
            <person name="Kianianmomeni A."/>
            <person name="Burglin T.R."/>
            <person name="Frech C."/>
            <person name="Turcotte B."/>
            <person name="Kopec K.O."/>
            <person name="Synnott J.M."/>
            <person name="Choo C."/>
            <person name="Paponov I."/>
            <person name="Finkler A."/>
            <person name="Soon Heng Tan C."/>
            <person name="Hutchins A.P."/>
            <person name="Weinmeier T."/>
            <person name="Rattei T."/>
            <person name="Chu J.S."/>
            <person name="Gimenez G."/>
            <person name="Irimia M."/>
            <person name="Rigden D.J."/>
            <person name="Fitzpatrick D.A."/>
            <person name="Lorenzo-Morales J."/>
            <person name="Bateman A."/>
            <person name="Chiu C.H."/>
            <person name="Tang P."/>
            <person name="Hegemann P."/>
            <person name="Fromm H."/>
            <person name="Raoult D."/>
            <person name="Greub G."/>
            <person name="Miranda-Saavedra D."/>
            <person name="Chen N."/>
            <person name="Nash P."/>
            <person name="Ginger M.L."/>
            <person name="Horn M."/>
            <person name="Schaap P."/>
            <person name="Caler L."/>
            <person name="Loftus B."/>
        </authorList>
    </citation>
    <scope>NUCLEOTIDE SEQUENCE [LARGE SCALE GENOMIC DNA]</scope>
    <source>
        <strain evidence="14 15">Neff</strain>
    </source>
</reference>
<evidence type="ECO:0000256" key="8">
    <source>
        <dbReference type="ARBA" id="ARBA00022840"/>
    </source>
</evidence>
<keyword evidence="4" id="KW-0597">Phosphoprotein</keyword>
<name>L8GIE6_ACACF</name>
<dbReference type="InterPro" id="IPR000961">
    <property type="entry name" value="AGC-kinase_C"/>
</dbReference>
<feature type="domain" description="PH" evidence="11">
    <location>
        <begin position="1"/>
        <end position="68"/>
    </location>
</feature>
<dbReference type="InterPro" id="IPR011993">
    <property type="entry name" value="PH-like_dom_sf"/>
</dbReference>
<evidence type="ECO:0000259" key="12">
    <source>
        <dbReference type="PROSITE" id="PS50011"/>
    </source>
</evidence>
<dbReference type="STRING" id="1257118.L8GIE6"/>
<dbReference type="PROSITE" id="PS50011">
    <property type="entry name" value="PROTEIN_KINASE_DOM"/>
    <property type="match status" value="1"/>
</dbReference>
<dbReference type="InterPro" id="IPR017892">
    <property type="entry name" value="Pkinase_C"/>
</dbReference>
<evidence type="ECO:0000259" key="11">
    <source>
        <dbReference type="PROSITE" id="PS50003"/>
    </source>
</evidence>
<dbReference type="SMART" id="SM00220">
    <property type="entry name" value="S_TKc"/>
    <property type="match status" value="1"/>
</dbReference>
<feature type="domain" description="AGC-kinase C-terminal" evidence="13">
    <location>
        <begin position="358"/>
        <end position="429"/>
    </location>
</feature>
<sequence length="430" mass="49164">MTCRRWVCNLSDKKGAIPLKDVGSVRAEDYKDKKHCFKVMTSSRSYYIIATSHEEMKGWIDSLTHERKKFGETSHERMKRSGYNPPALAAKQVTVEDFETLNVIGSGGFGKVYQVRYKPTDQIMAMKVLNKKSIVEADEVVKLRTERSILTKLDSPFLVKLHFSFQNPNKIFFAMDYINGGELFFHLQQQERGFTPERVKFYAAEILLGVEYLHTKGIIYRDLKPENVLISADGHVRMTDFGISKEGLNAKDDRTATFCGTPEYLAPEVLEGKEYGKEVDWWSYGTLVYEMLVGVPPFYSEDVQVMYRKILNDPVDVKAIKERDPDPAAADLIQGLLERNVQKRLVDPEVLKKHPYFASIDWEKLNRLEITPPFVPAVKGDDDTSQIDPTFTRQKPALSIAGEDVLSKTAQQQFMNFTWVADSELSLDKD</sequence>
<keyword evidence="5" id="KW-0808">Transferase</keyword>
<evidence type="ECO:0000256" key="1">
    <source>
        <dbReference type="ARBA" id="ARBA00006935"/>
    </source>
</evidence>
<dbReference type="InterPro" id="IPR011009">
    <property type="entry name" value="Kinase-like_dom_sf"/>
</dbReference>
<dbReference type="PANTHER" id="PTHR24351">
    <property type="entry name" value="RIBOSOMAL PROTEIN S6 KINASE"/>
    <property type="match status" value="1"/>
</dbReference>
<keyword evidence="8 9" id="KW-0067">ATP-binding</keyword>
<evidence type="ECO:0000256" key="3">
    <source>
        <dbReference type="ARBA" id="ARBA00022527"/>
    </source>
</evidence>
<dbReference type="OrthoDB" id="63267at2759"/>
<evidence type="ECO:0000256" key="4">
    <source>
        <dbReference type="ARBA" id="ARBA00022553"/>
    </source>
</evidence>
<dbReference type="KEGG" id="acan:ACA1_400210"/>
<dbReference type="AlphaFoldDB" id="L8GIE6"/>
<dbReference type="VEuPathDB" id="AmoebaDB:ACA1_400210"/>
<dbReference type="Gene3D" id="2.30.29.30">
    <property type="entry name" value="Pleckstrin-homology domain (PH domain)/Phosphotyrosine-binding domain (PTB)"/>
    <property type="match status" value="1"/>
</dbReference>
<dbReference type="Pfam" id="PF00169">
    <property type="entry name" value="PH"/>
    <property type="match status" value="1"/>
</dbReference>
<keyword evidence="6 9" id="KW-0547">Nucleotide-binding</keyword>
<evidence type="ECO:0000259" key="13">
    <source>
        <dbReference type="PROSITE" id="PS51285"/>
    </source>
</evidence>
<feature type="binding site" evidence="9">
    <location>
        <position position="127"/>
    </location>
    <ligand>
        <name>ATP</name>
        <dbReference type="ChEBI" id="CHEBI:30616"/>
    </ligand>
</feature>
<dbReference type="SUPFAM" id="SSF50729">
    <property type="entry name" value="PH domain-like"/>
    <property type="match status" value="1"/>
</dbReference>
<dbReference type="Gene3D" id="3.30.200.20">
    <property type="entry name" value="Phosphorylase Kinase, domain 1"/>
    <property type="match status" value="1"/>
</dbReference>
<protein>
    <recommendedName>
        <fullName evidence="2">non-specific serine/threonine protein kinase</fullName>
        <ecNumber evidence="2">2.7.11.1</ecNumber>
    </recommendedName>
</protein>
<dbReference type="PROSITE" id="PS00107">
    <property type="entry name" value="PROTEIN_KINASE_ATP"/>
    <property type="match status" value="1"/>
</dbReference>
<dbReference type="SUPFAM" id="SSF56112">
    <property type="entry name" value="Protein kinase-like (PK-like)"/>
    <property type="match status" value="1"/>
</dbReference>
<evidence type="ECO:0000256" key="10">
    <source>
        <dbReference type="RuleBase" id="RU000304"/>
    </source>
</evidence>
<dbReference type="EMBL" id="KB008145">
    <property type="protein sequence ID" value="ELR11956.1"/>
    <property type="molecule type" value="Genomic_DNA"/>
</dbReference>
<proteinExistence type="inferred from homology"/>
<dbReference type="InterPro" id="IPR001849">
    <property type="entry name" value="PH_domain"/>
</dbReference>
<comment type="similarity">
    <text evidence="1">Belongs to the protein kinase superfamily. AGC Ser/Thr protein kinase family. RAC subfamily.</text>
</comment>
<dbReference type="InterPro" id="IPR017441">
    <property type="entry name" value="Protein_kinase_ATP_BS"/>
</dbReference>
<keyword evidence="7 14" id="KW-0418">Kinase</keyword>
<dbReference type="PROSITE" id="PS50003">
    <property type="entry name" value="PH_DOMAIN"/>
    <property type="match status" value="1"/>
</dbReference>
<dbReference type="FunFam" id="1.10.510.10:FF:000008">
    <property type="entry name" value="Non-specific serine/threonine protein kinase"/>
    <property type="match status" value="1"/>
</dbReference>
<accession>L8GIE6</accession>
<keyword evidence="15" id="KW-1185">Reference proteome</keyword>
<dbReference type="InterPro" id="IPR000719">
    <property type="entry name" value="Prot_kinase_dom"/>
</dbReference>
<evidence type="ECO:0000256" key="2">
    <source>
        <dbReference type="ARBA" id="ARBA00012513"/>
    </source>
</evidence>
<evidence type="ECO:0000256" key="5">
    <source>
        <dbReference type="ARBA" id="ARBA00022679"/>
    </source>
</evidence>
<dbReference type="OMA" id="QPIMETP"/>
<dbReference type="RefSeq" id="XP_004333969.1">
    <property type="nucleotide sequence ID" value="XM_004333921.1"/>
</dbReference>
<dbReference type="Pfam" id="PF00433">
    <property type="entry name" value="Pkinase_C"/>
    <property type="match status" value="1"/>
</dbReference>
<dbReference type="Pfam" id="PF00069">
    <property type="entry name" value="Pkinase"/>
    <property type="match status" value="1"/>
</dbReference>
<dbReference type="FunFam" id="3.30.200.20:FF:000042">
    <property type="entry name" value="Aurora kinase A"/>
    <property type="match status" value="1"/>
</dbReference>
<evidence type="ECO:0000256" key="9">
    <source>
        <dbReference type="PROSITE-ProRule" id="PRU10141"/>
    </source>
</evidence>
<dbReference type="Gene3D" id="1.10.510.10">
    <property type="entry name" value="Transferase(Phosphotransferase) domain 1"/>
    <property type="match status" value="1"/>
</dbReference>
<keyword evidence="3 10" id="KW-0723">Serine/threonine-protein kinase</keyword>
<evidence type="ECO:0000256" key="6">
    <source>
        <dbReference type="ARBA" id="ARBA00022741"/>
    </source>
</evidence>
<evidence type="ECO:0000313" key="15">
    <source>
        <dbReference type="Proteomes" id="UP000011083"/>
    </source>
</evidence>
<organism evidence="14 15">
    <name type="scientific">Acanthamoeba castellanii (strain ATCC 30010 / Neff)</name>
    <dbReference type="NCBI Taxonomy" id="1257118"/>
    <lineage>
        <taxon>Eukaryota</taxon>
        <taxon>Amoebozoa</taxon>
        <taxon>Discosea</taxon>
        <taxon>Longamoebia</taxon>
        <taxon>Centramoebida</taxon>
        <taxon>Acanthamoebidae</taxon>
        <taxon>Acanthamoeba</taxon>
    </lineage>
</organism>